<evidence type="ECO:0000313" key="1">
    <source>
        <dbReference type="EMBL" id="KAF7368788.1"/>
    </source>
</evidence>
<protein>
    <recommendedName>
        <fullName evidence="3">F-box domain-containing protein</fullName>
    </recommendedName>
</protein>
<evidence type="ECO:0000313" key="2">
    <source>
        <dbReference type="Proteomes" id="UP000620124"/>
    </source>
</evidence>
<organism evidence="1 2">
    <name type="scientific">Mycena venus</name>
    <dbReference type="NCBI Taxonomy" id="2733690"/>
    <lineage>
        <taxon>Eukaryota</taxon>
        <taxon>Fungi</taxon>
        <taxon>Dikarya</taxon>
        <taxon>Basidiomycota</taxon>
        <taxon>Agaricomycotina</taxon>
        <taxon>Agaricomycetes</taxon>
        <taxon>Agaricomycetidae</taxon>
        <taxon>Agaricales</taxon>
        <taxon>Marasmiineae</taxon>
        <taxon>Mycenaceae</taxon>
        <taxon>Mycena</taxon>
    </lineage>
</organism>
<reference evidence="1" key="1">
    <citation type="submission" date="2020-05" db="EMBL/GenBank/DDBJ databases">
        <title>Mycena genomes resolve the evolution of fungal bioluminescence.</title>
        <authorList>
            <person name="Tsai I.J."/>
        </authorList>
    </citation>
    <scope>NUCLEOTIDE SEQUENCE</scope>
    <source>
        <strain evidence="1">CCC161011</strain>
    </source>
</reference>
<comment type="caution">
    <text evidence="1">The sequence shown here is derived from an EMBL/GenBank/DDBJ whole genome shotgun (WGS) entry which is preliminary data.</text>
</comment>
<proteinExistence type="predicted"/>
<accession>A0A8H7DE40</accession>
<dbReference type="EMBL" id="JACAZI010000002">
    <property type="protein sequence ID" value="KAF7368788.1"/>
    <property type="molecule type" value="Genomic_DNA"/>
</dbReference>
<gene>
    <name evidence="1" type="ORF">MVEN_00203900</name>
</gene>
<name>A0A8H7DE40_9AGAR</name>
<sequence length="356" mass="39971">MNHLPSELEDVIIDFCHEDRTTLASCGLVCRGWLPASRFHLFSSITLTAENTPGFLDIISHTQTIKPLVQDVELRFSGASVLYLQVVPILLLLTRTTQLSLRPARDEVTRPVCTSSLSRALAAPSLVHLKFDFKSRFESLQQVIDCACLCPQLESLEVGGSWMRTGYFAVPPRLPRTLHTLILTCDLDNFLTWFLALENQMPPIQHLSLQHIVRREVPTVIKYLETAGPGLKSLSLAFRDTDAADQLAKEVDLSQSINLQYFHLEGSAAGIFLCLLTLLPQLRRCGIEQITVTIRGQNQPDMIRTYPWYTLDCGLSLMKRLTLLVVEPLTHVQRRDIAEGILGQLPLTRTLGIVTF</sequence>
<dbReference type="AlphaFoldDB" id="A0A8H7DE40"/>
<evidence type="ECO:0008006" key="3">
    <source>
        <dbReference type="Google" id="ProtNLM"/>
    </source>
</evidence>
<dbReference type="Gene3D" id="3.80.10.10">
    <property type="entry name" value="Ribonuclease Inhibitor"/>
    <property type="match status" value="1"/>
</dbReference>
<dbReference type="OrthoDB" id="2921803at2759"/>
<keyword evidence="2" id="KW-1185">Reference proteome</keyword>
<dbReference type="Proteomes" id="UP000620124">
    <property type="component" value="Unassembled WGS sequence"/>
</dbReference>
<dbReference type="InterPro" id="IPR032675">
    <property type="entry name" value="LRR_dom_sf"/>
</dbReference>